<dbReference type="EMBL" id="DSUH01000015">
    <property type="protein sequence ID" value="HGU31347.1"/>
    <property type="molecule type" value="Genomic_DNA"/>
</dbReference>
<dbReference type="NCBIfam" id="TIGR03605">
    <property type="entry name" value="antibiot_sagB"/>
    <property type="match status" value="1"/>
</dbReference>
<dbReference type="InterPro" id="IPR052544">
    <property type="entry name" value="Bacteriocin_Proc_Enz"/>
</dbReference>
<dbReference type="InterPro" id="IPR029479">
    <property type="entry name" value="Nitroreductase"/>
</dbReference>
<accession>A0A7C4MMK7</accession>
<dbReference type="GO" id="GO:0016491">
    <property type="term" value="F:oxidoreductase activity"/>
    <property type="evidence" value="ECO:0007669"/>
    <property type="project" value="InterPro"/>
</dbReference>
<evidence type="ECO:0000313" key="3">
    <source>
        <dbReference type="EMBL" id="HGU31347.1"/>
    </source>
</evidence>
<dbReference type="InterPro" id="IPR020051">
    <property type="entry name" value="SagB-type_dehydrogenase"/>
</dbReference>
<gene>
    <name evidence="3" type="ORF">ENS29_00655</name>
</gene>
<keyword evidence="1" id="KW-0812">Transmembrane</keyword>
<dbReference type="Gene3D" id="3.40.109.10">
    <property type="entry name" value="NADH Oxidase"/>
    <property type="match status" value="2"/>
</dbReference>
<protein>
    <submittedName>
        <fullName evidence="3">SagB/ThcOx family dehydrogenase</fullName>
    </submittedName>
</protein>
<name>A0A7C4MMK7_9BACT</name>
<feature type="transmembrane region" description="Helical" evidence="1">
    <location>
        <begin position="257"/>
        <end position="277"/>
    </location>
</feature>
<keyword evidence="1" id="KW-0472">Membrane</keyword>
<dbReference type="SUPFAM" id="SSF55469">
    <property type="entry name" value="FMN-dependent nitroreductase-like"/>
    <property type="match status" value="2"/>
</dbReference>
<sequence length="601" mass="67184">MIPKGKLSIGPFDFLSGCLWGDAENSIVVGGFHGPYPVGRKNSRKKTVEYKMAVRSAGYHEQTYAPMHEGIGCGLRRERLSDRAIERNRHVPSFQAVEKEMKHMKNSVQSYHWATAYDPLEMKGHRLDWANQPTVYKHIEGLPSVMLPDVMPSVGANGSTIAGQVPDDRPTAEPSLGDLARMLRFGYGITAKRSYPTGVYEYRSVPSAGALYPCELYAACHGLDGLSDGLYHYEMSSGRLVRLRDGVHTLPPGSPDFWMAIHPVTTFYVTAMFYRSVWKYRDRAYRYHLLDSGHLVESLVLVIRALGFQAEVSYDFDDEQTNALLSVDSSREACLAIVAVKGRSPRVSMDRPAQWDPIPEAVRACRVSAKEDIPETIRFIHAASSQRHRPQNEGRLQPFWDIFDTVERRIPVRALEDPLRLSWEQAVLSRRSSRNFVPKPISEGALSDILRSLASFPEDRCWPHRFVSCGVLSAACESIENGHYGFDPEELSLIPIRKGDMMEPMADIALQQRWLSLAGLEITFVASLQELHAMWGARGYRYAMLSAGRLAHRVYIAATAIGLGCCGIGAFFDGHAASFLQLPPQCALLYFVGVGPTRGRE</sequence>
<organism evidence="3">
    <name type="scientific">Desulfatirhabdium butyrativorans</name>
    <dbReference type="NCBI Taxonomy" id="340467"/>
    <lineage>
        <taxon>Bacteria</taxon>
        <taxon>Pseudomonadati</taxon>
        <taxon>Thermodesulfobacteriota</taxon>
        <taxon>Desulfobacteria</taxon>
        <taxon>Desulfobacterales</taxon>
        <taxon>Desulfatirhabdiaceae</taxon>
        <taxon>Desulfatirhabdium</taxon>
    </lineage>
</organism>
<dbReference type="InterPro" id="IPR000415">
    <property type="entry name" value="Nitroreductase-like"/>
</dbReference>
<feature type="domain" description="Nitroreductase" evidence="2">
    <location>
        <begin position="174"/>
        <end position="340"/>
    </location>
</feature>
<evidence type="ECO:0000259" key="2">
    <source>
        <dbReference type="Pfam" id="PF00881"/>
    </source>
</evidence>
<dbReference type="Pfam" id="PF00881">
    <property type="entry name" value="Nitroreductase"/>
    <property type="match status" value="2"/>
</dbReference>
<reference evidence="3" key="1">
    <citation type="journal article" date="2020" name="mSystems">
        <title>Genome- and Community-Level Interaction Insights into Carbon Utilization and Element Cycling Functions of Hydrothermarchaeota in Hydrothermal Sediment.</title>
        <authorList>
            <person name="Zhou Z."/>
            <person name="Liu Y."/>
            <person name="Xu W."/>
            <person name="Pan J."/>
            <person name="Luo Z.H."/>
            <person name="Li M."/>
        </authorList>
    </citation>
    <scope>NUCLEOTIDE SEQUENCE [LARGE SCALE GENOMIC DNA]</scope>
    <source>
        <strain evidence="3">SpSt-477</strain>
    </source>
</reference>
<dbReference type="AlphaFoldDB" id="A0A7C4MMK7"/>
<feature type="domain" description="Nitroreductase" evidence="2">
    <location>
        <begin position="428"/>
        <end position="595"/>
    </location>
</feature>
<feature type="transmembrane region" description="Helical" evidence="1">
    <location>
        <begin position="554"/>
        <end position="572"/>
    </location>
</feature>
<evidence type="ECO:0000256" key="1">
    <source>
        <dbReference type="SAM" id="Phobius"/>
    </source>
</evidence>
<comment type="caution">
    <text evidence="3">The sequence shown here is derived from an EMBL/GenBank/DDBJ whole genome shotgun (WGS) entry which is preliminary data.</text>
</comment>
<dbReference type="CDD" id="cd02142">
    <property type="entry name" value="McbC_SagB-like_oxidoreductase"/>
    <property type="match status" value="2"/>
</dbReference>
<keyword evidence="1" id="KW-1133">Transmembrane helix</keyword>
<dbReference type="PANTHER" id="PTHR43745">
    <property type="entry name" value="NITROREDUCTASE MJ1384-RELATED"/>
    <property type="match status" value="1"/>
</dbReference>
<proteinExistence type="predicted"/>
<dbReference type="PANTHER" id="PTHR43745:SF2">
    <property type="entry name" value="NITROREDUCTASE MJ1384-RELATED"/>
    <property type="match status" value="1"/>
</dbReference>